<evidence type="ECO:0000259" key="7">
    <source>
        <dbReference type="Pfam" id="PF09851"/>
    </source>
</evidence>
<comment type="subcellular location">
    <subcellularLocation>
        <location evidence="1">Cell membrane</location>
        <topology evidence="1">Multi-pass membrane protein</topology>
    </subcellularLocation>
</comment>
<feature type="domain" description="SHOCT" evidence="7">
    <location>
        <begin position="96"/>
        <end position="123"/>
    </location>
</feature>
<evidence type="ECO:0000256" key="2">
    <source>
        <dbReference type="ARBA" id="ARBA00022475"/>
    </source>
</evidence>
<dbReference type="Pfam" id="PF13396">
    <property type="entry name" value="PLDc_N"/>
    <property type="match status" value="1"/>
</dbReference>
<dbReference type="RefSeq" id="WP_123814858.1">
    <property type="nucleotide sequence ID" value="NZ_RKQZ01000001.1"/>
</dbReference>
<keyword evidence="5 6" id="KW-0472">Membrane</keyword>
<feature type="transmembrane region" description="Helical" evidence="6">
    <location>
        <begin position="39"/>
        <end position="62"/>
    </location>
</feature>
<keyword evidence="2" id="KW-1003">Cell membrane</keyword>
<organism evidence="9 10">
    <name type="scientific">Myceligenerans xiligouense</name>
    <dbReference type="NCBI Taxonomy" id="253184"/>
    <lineage>
        <taxon>Bacteria</taxon>
        <taxon>Bacillati</taxon>
        <taxon>Actinomycetota</taxon>
        <taxon>Actinomycetes</taxon>
        <taxon>Micrococcales</taxon>
        <taxon>Promicromonosporaceae</taxon>
        <taxon>Myceligenerans</taxon>
    </lineage>
</organism>
<comment type="caution">
    <text evidence="9">The sequence shown here is derived from an EMBL/GenBank/DDBJ whole genome shotgun (WGS) entry which is preliminary data.</text>
</comment>
<feature type="domain" description="Cardiolipin synthase N-terminal" evidence="8">
    <location>
        <begin position="20"/>
        <end position="63"/>
    </location>
</feature>
<evidence type="ECO:0000256" key="1">
    <source>
        <dbReference type="ARBA" id="ARBA00004651"/>
    </source>
</evidence>
<evidence type="ECO:0000259" key="8">
    <source>
        <dbReference type="Pfam" id="PF13396"/>
    </source>
</evidence>
<evidence type="ECO:0000256" key="4">
    <source>
        <dbReference type="ARBA" id="ARBA00022989"/>
    </source>
</evidence>
<evidence type="ECO:0000313" key="9">
    <source>
        <dbReference type="EMBL" id="RPF21864.1"/>
    </source>
</evidence>
<evidence type="ECO:0000256" key="3">
    <source>
        <dbReference type="ARBA" id="ARBA00022692"/>
    </source>
</evidence>
<name>A0A3N4YR64_9MICO</name>
<dbReference type="EMBL" id="RKQZ01000001">
    <property type="protein sequence ID" value="RPF21864.1"/>
    <property type="molecule type" value="Genomic_DNA"/>
</dbReference>
<accession>A0A3N4YR64</accession>
<evidence type="ECO:0000256" key="5">
    <source>
        <dbReference type="ARBA" id="ARBA00023136"/>
    </source>
</evidence>
<keyword evidence="4 6" id="KW-1133">Transmembrane helix</keyword>
<evidence type="ECO:0000313" key="10">
    <source>
        <dbReference type="Proteomes" id="UP000280501"/>
    </source>
</evidence>
<dbReference type="Proteomes" id="UP000280501">
    <property type="component" value="Unassembled WGS sequence"/>
</dbReference>
<keyword evidence="3 6" id="KW-0812">Transmembrane</keyword>
<sequence length="124" mass="14353">MEFWDFFWLMIYAFFFVAYLMVLFHIVADIFRDKDLSGWWKALWIIFLIFLPVLTALVYLIARGSGMGRRQGEAMNEARRDTENYIREVATVSPGDQIASARSLLDAGTITTDEFERLKAKALA</sequence>
<keyword evidence="10" id="KW-1185">Reference proteome</keyword>
<feature type="transmembrane region" description="Helical" evidence="6">
    <location>
        <begin position="7"/>
        <end position="27"/>
    </location>
</feature>
<dbReference type="InterPro" id="IPR018649">
    <property type="entry name" value="SHOCT"/>
</dbReference>
<evidence type="ECO:0000256" key="6">
    <source>
        <dbReference type="SAM" id="Phobius"/>
    </source>
</evidence>
<protein>
    <submittedName>
        <fullName evidence="9">Putative oligomerization/nucleic acid binding protein</fullName>
    </submittedName>
</protein>
<reference evidence="9 10" key="1">
    <citation type="submission" date="2018-11" db="EMBL/GenBank/DDBJ databases">
        <title>Sequencing the genomes of 1000 actinobacteria strains.</title>
        <authorList>
            <person name="Klenk H.-P."/>
        </authorList>
    </citation>
    <scope>NUCLEOTIDE SEQUENCE [LARGE SCALE GENOMIC DNA]</scope>
    <source>
        <strain evidence="9 10">DSM 15700</strain>
    </source>
</reference>
<gene>
    <name evidence="9" type="ORF">EDD34_2500</name>
</gene>
<dbReference type="GO" id="GO:0005886">
    <property type="term" value="C:plasma membrane"/>
    <property type="evidence" value="ECO:0007669"/>
    <property type="project" value="UniProtKB-SubCell"/>
</dbReference>
<proteinExistence type="predicted"/>
<dbReference type="OrthoDB" id="7596142at2"/>
<dbReference type="AlphaFoldDB" id="A0A3N4YR64"/>
<dbReference type="Pfam" id="PF09851">
    <property type="entry name" value="SHOCT"/>
    <property type="match status" value="1"/>
</dbReference>
<dbReference type="InterPro" id="IPR027379">
    <property type="entry name" value="CLS_N"/>
</dbReference>